<proteinExistence type="predicted"/>
<sequence>MNKIIFLLFWCLIDVHVEATLQCYRCSSKKSHPEYSEHCPTDLQTISGPKLAPSVTCSGSCSLATISIKAPSEPDKRFEFCNGGRNDPQITCKSTPAPTISAAHLTTSSVASNS</sequence>
<dbReference type="Proteomes" id="UP000192578">
    <property type="component" value="Unassembled WGS sequence"/>
</dbReference>
<evidence type="ECO:0000256" key="1">
    <source>
        <dbReference type="SAM" id="SignalP"/>
    </source>
</evidence>
<feature type="chain" id="PRO_5013139583" description="Protein quiver" evidence="1">
    <location>
        <begin position="20"/>
        <end position="114"/>
    </location>
</feature>
<feature type="signal peptide" evidence="1">
    <location>
        <begin position="1"/>
        <end position="19"/>
    </location>
</feature>
<comment type="caution">
    <text evidence="2">The sequence shown here is derived from an EMBL/GenBank/DDBJ whole genome shotgun (WGS) entry which is preliminary data.</text>
</comment>
<dbReference type="AlphaFoldDB" id="A0A1W0X9C7"/>
<accession>A0A1W0X9C7</accession>
<organism evidence="2 3">
    <name type="scientific">Hypsibius exemplaris</name>
    <name type="common">Freshwater tardigrade</name>
    <dbReference type="NCBI Taxonomy" id="2072580"/>
    <lineage>
        <taxon>Eukaryota</taxon>
        <taxon>Metazoa</taxon>
        <taxon>Ecdysozoa</taxon>
        <taxon>Tardigrada</taxon>
        <taxon>Eutardigrada</taxon>
        <taxon>Parachela</taxon>
        <taxon>Hypsibioidea</taxon>
        <taxon>Hypsibiidae</taxon>
        <taxon>Hypsibius</taxon>
    </lineage>
</organism>
<evidence type="ECO:0008006" key="4">
    <source>
        <dbReference type="Google" id="ProtNLM"/>
    </source>
</evidence>
<reference evidence="3" key="1">
    <citation type="submission" date="2017-01" db="EMBL/GenBank/DDBJ databases">
        <title>Comparative genomics of anhydrobiosis in the tardigrade Hypsibius dujardini.</title>
        <authorList>
            <person name="Yoshida Y."/>
            <person name="Koutsovoulos G."/>
            <person name="Laetsch D."/>
            <person name="Stevens L."/>
            <person name="Kumar S."/>
            <person name="Horikawa D."/>
            <person name="Ishino K."/>
            <person name="Komine S."/>
            <person name="Tomita M."/>
            <person name="Blaxter M."/>
            <person name="Arakawa K."/>
        </authorList>
    </citation>
    <scope>NUCLEOTIDE SEQUENCE [LARGE SCALE GENOMIC DNA]</scope>
    <source>
        <strain evidence="3">Z151</strain>
    </source>
</reference>
<protein>
    <recommendedName>
        <fullName evidence="4">Protein quiver</fullName>
    </recommendedName>
</protein>
<keyword evidence="3" id="KW-1185">Reference proteome</keyword>
<evidence type="ECO:0000313" key="2">
    <source>
        <dbReference type="EMBL" id="OQV24139.1"/>
    </source>
</evidence>
<name>A0A1W0X9C7_HYPEX</name>
<gene>
    <name evidence="2" type="ORF">BV898_02089</name>
</gene>
<keyword evidence="1" id="KW-0732">Signal</keyword>
<evidence type="ECO:0000313" key="3">
    <source>
        <dbReference type="Proteomes" id="UP000192578"/>
    </source>
</evidence>
<dbReference type="EMBL" id="MTYJ01000008">
    <property type="protein sequence ID" value="OQV24139.1"/>
    <property type="molecule type" value="Genomic_DNA"/>
</dbReference>